<keyword evidence="4 5" id="KW-0472">Membrane</keyword>
<keyword evidence="2 5" id="KW-0812">Transmembrane</keyword>
<comment type="caution">
    <text evidence="6">The sequence shown here is derived from an EMBL/GenBank/DDBJ whole genome shotgun (WGS) entry which is preliminary data.</text>
</comment>
<feature type="transmembrane region" description="Helical" evidence="5">
    <location>
        <begin position="76"/>
        <end position="94"/>
    </location>
</feature>
<evidence type="ECO:0000313" key="6">
    <source>
        <dbReference type="EMBL" id="KGK35224.1"/>
    </source>
</evidence>
<feature type="non-terminal residue" evidence="6">
    <location>
        <position position="1"/>
    </location>
</feature>
<organism evidence="6 7">
    <name type="scientific">Pichia kudriavzevii</name>
    <name type="common">Yeast</name>
    <name type="synonym">Issatchenkia orientalis</name>
    <dbReference type="NCBI Taxonomy" id="4909"/>
    <lineage>
        <taxon>Eukaryota</taxon>
        <taxon>Fungi</taxon>
        <taxon>Dikarya</taxon>
        <taxon>Ascomycota</taxon>
        <taxon>Saccharomycotina</taxon>
        <taxon>Pichiomycetes</taxon>
        <taxon>Pichiales</taxon>
        <taxon>Pichiaceae</taxon>
        <taxon>Pichia</taxon>
    </lineage>
</organism>
<dbReference type="Proteomes" id="UP000029867">
    <property type="component" value="Unassembled WGS sequence"/>
</dbReference>
<sequence length="97" mass="10570">YYKYLLCFAYGIVTPISIAIGIGVRTTYVSDGFAANIVSGVLDALSAGILIYTGLVEFIARDFIFNKEIKKNTVQLLYSLFCLCLGTGIMALIGKWA</sequence>
<dbReference type="AlphaFoldDB" id="A0A099NT74"/>
<evidence type="ECO:0000256" key="1">
    <source>
        <dbReference type="ARBA" id="ARBA00004141"/>
    </source>
</evidence>
<evidence type="ECO:0000256" key="2">
    <source>
        <dbReference type="ARBA" id="ARBA00022692"/>
    </source>
</evidence>
<dbReference type="InterPro" id="IPR003689">
    <property type="entry name" value="ZIP"/>
</dbReference>
<protein>
    <recommendedName>
        <fullName evidence="8">Zinc-regulated transporter 1</fullName>
    </recommendedName>
</protein>
<name>A0A099NT74_PICKU</name>
<dbReference type="HOGENOM" id="CLU_027089_4_2_1"/>
<gene>
    <name evidence="6" type="ORF">JL09_g5625</name>
</gene>
<evidence type="ECO:0008006" key="8">
    <source>
        <dbReference type="Google" id="ProtNLM"/>
    </source>
</evidence>
<feature type="transmembrane region" description="Helical" evidence="5">
    <location>
        <begin position="34"/>
        <end position="55"/>
    </location>
</feature>
<dbReference type="VEuPathDB" id="FungiDB:C5L36_0A06380"/>
<dbReference type="GO" id="GO:0005886">
    <property type="term" value="C:plasma membrane"/>
    <property type="evidence" value="ECO:0007669"/>
    <property type="project" value="TreeGrafter"/>
</dbReference>
<feature type="transmembrane region" description="Helical" evidence="5">
    <location>
        <begin position="7"/>
        <end position="28"/>
    </location>
</feature>
<dbReference type="PANTHER" id="PTHR11040">
    <property type="entry name" value="ZINC/IRON TRANSPORTER"/>
    <property type="match status" value="1"/>
</dbReference>
<dbReference type="Pfam" id="PF02535">
    <property type="entry name" value="Zip"/>
    <property type="match status" value="1"/>
</dbReference>
<proteinExistence type="predicted"/>
<evidence type="ECO:0000256" key="5">
    <source>
        <dbReference type="SAM" id="Phobius"/>
    </source>
</evidence>
<dbReference type="EMBL" id="JQFK01000848">
    <property type="protein sequence ID" value="KGK35224.1"/>
    <property type="molecule type" value="Genomic_DNA"/>
</dbReference>
<accession>A0A099NT74</accession>
<dbReference type="GO" id="GO:0000006">
    <property type="term" value="F:high-affinity zinc transmembrane transporter activity"/>
    <property type="evidence" value="ECO:0007669"/>
    <property type="project" value="TreeGrafter"/>
</dbReference>
<dbReference type="GO" id="GO:0071578">
    <property type="term" value="P:zinc ion import across plasma membrane"/>
    <property type="evidence" value="ECO:0007669"/>
    <property type="project" value="TreeGrafter"/>
</dbReference>
<evidence type="ECO:0000256" key="3">
    <source>
        <dbReference type="ARBA" id="ARBA00022989"/>
    </source>
</evidence>
<evidence type="ECO:0000313" key="7">
    <source>
        <dbReference type="Proteomes" id="UP000029867"/>
    </source>
</evidence>
<evidence type="ECO:0000256" key="4">
    <source>
        <dbReference type="ARBA" id="ARBA00023136"/>
    </source>
</evidence>
<comment type="subcellular location">
    <subcellularLocation>
        <location evidence="1">Membrane</location>
        <topology evidence="1">Multi-pass membrane protein</topology>
    </subcellularLocation>
</comment>
<dbReference type="PANTHER" id="PTHR11040:SF32">
    <property type="entry name" value="ZINC-REGULATED TRANSPORTER 1"/>
    <property type="match status" value="1"/>
</dbReference>
<keyword evidence="3 5" id="KW-1133">Transmembrane helix</keyword>
<reference evidence="7" key="1">
    <citation type="journal article" date="2014" name="Microb. Cell Fact.">
        <title>Exploiting Issatchenkia orientalis SD108 for succinic acid production.</title>
        <authorList>
            <person name="Xiao H."/>
            <person name="Shao Z."/>
            <person name="Jiang Y."/>
            <person name="Dole S."/>
            <person name="Zhao H."/>
        </authorList>
    </citation>
    <scope>NUCLEOTIDE SEQUENCE [LARGE SCALE GENOMIC DNA]</scope>
    <source>
        <strain evidence="7">SD108</strain>
    </source>
</reference>
<dbReference type="eggNOG" id="KOG1558">
    <property type="taxonomic scope" value="Eukaryota"/>
</dbReference>